<protein>
    <submittedName>
        <fullName evidence="3">Uncharacterized protein</fullName>
    </submittedName>
</protein>
<feature type="region of interest" description="Disordered" evidence="1">
    <location>
        <begin position="1"/>
        <end position="28"/>
    </location>
</feature>
<name>A0A914CQN3_9BILA</name>
<evidence type="ECO:0000313" key="2">
    <source>
        <dbReference type="Proteomes" id="UP000887540"/>
    </source>
</evidence>
<dbReference type="WBParaSite" id="ACRNAN_scaffold134.g17375.t1">
    <property type="protein sequence ID" value="ACRNAN_scaffold134.g17375.t1"/>
    <property type="gene ID" value="ACRNAN_scaffold134.g17375"/>
</dbReference>
<reference evidence="3" key="1">
    <citation type="submission" date="2022-11" db="UniProtKB">
        <authorList>
            <consortium name="WormBaseParasite"/>
        </authorList>
    </citation>
    <scope>IDENTIFICATION</scope>
</reference>
<accession>A0A914CQN3</accession>
<dbReference type="Proteomes" id="UP000887540">
    <property type="component" value="Unplaced"/>
</dbReference>
<proteinExistence type="predicted"/>
<sequence length="217" mass="24929">MDANENGPSQLKAETGDVEMEAKESDPSQLDAEYMAFESLLDEPGTSHDDGIPFPDDYDFMSYEELLDVPLPFQEESRVVLKLKKVGSTWKVRSTMNMKPKSSCDILLYCICYYVFCYSSSKPNSTEKPIVMLPIAFIRHQPTAACSERHRIDLINNLVEDEAFVLMDWIQKWLPAFSRETQAQYFGKKQISWHCADDTTVLNGKKVHHSFIHVMEE</sequence>
<evidence type="ECO:0000313" key="3">
    <source>
        <dbReference type="WBParaSite" id="ACRNAN_scaffold134.g17375.t1"/>
    </source>
</evidence>
<evidence type="ECO:0000256" key="1">
    <source>
        <dbReference type="SAM" id="MobiDB-lite"/>
    </source>
</evidence>
<dbReference type="AlphaFoldDB" id="A0A914CQN3"/>
<keyword evidence="2" id="KW-1185">Reference proteome</keyword>
<organism evidence="2 3">
    <name type="scientific">Acrobeloides nanus</name>
    <dbReference type="NCBI Taxonomy" id="290746"/>
    <lineage>
        <taxon>Eukaryota</taxon>
        <taxon>Metazoa</taxon>
        <taxon>Ecdysozoa</taxon>
        <taxon>Nematoda</taxon>
        <taxon>Chromadorea</taxon>
        <taxon>Rhabditida</taxon>
        <taxon>Tylenchina</taxon>
        <taxon>Cephalobomorpha</taxon>
        <taxon>Cephaloboidea</taxon>
        <taxon>Cephalobidae</taxon>
        <taxon>Acrobeloides</taxon>
    </lineage>
</organism>